<evidence type="ECO:0000256" key="1">
    <source>
        <dbReference type="ARBA" id="ARBA00023118"/>
    </source>
</evidence>
<dbReference type="CDD" id="cd21140">
    <property type="entry name" value="Cas6_I-like"/>
    <property type="match status" value="1"/>
</dbReference>
<dbReference type="InterPro" id="IPR045747">
    <property type="entry name" value="CRISPR-assoc_prot_Cas6_N_sf"/>
</dbReference>
<dbReference type="Pfam" id="PF01881">
    <property type="entry name" value="Cas_Cas6_C"/>
    <property type="match status" value="1"/>
</dbReference>
<dbReference type="AlphaFoldDB" id="A0A7C1CXL1"/>
<dbReference type="GO" id="GO:0016788">
    <property type="term" value="F:hydrolase activity, acting on ester bonds"/>
    <property type="evidence" value="ECO:0007669"/>
    <property type="project" value="InterPro"/>
</dbReference>
<reference evidence="3" key="1">
    <citation type="journal article" date="2020" name="mSystems">
        <title>Genome- and Community-Level Interaction Insights into Carbon Utilization and Element Cycling Functions of Hydrothermarchaeota in Hydrothermal Sediment.</title>
        <authorList>
            <person name="Zhou Z."/>
            <person name="Liu Y."/>
            <person name="Xu W."/>
            <person name="Pan J."/>
            <person name="Luo Z.H."/>
            <person name="Li M."/>
        </authorList>
    </citation>
    <scope>NUCLEOTIDE SEQUENCE [LARGE SCALE GENOMIC DNA]</scope>
    <source>
        <strain evidence="3">SpSt-1179</strain>
    </source>
</reference>
<protein>
    <submittedName>
        <fullName evidence="3">CRISPR-associated endoribonuclease Cas6</fullName>
    </submittedName>
</protein>
<dbReference type="InterPro" id="IPR049435">
    <property type="entry name" value="Cas_Cas6_C"/>
</dbReference>
<evidence type="ECO:0000313" key="3">
    <source>
        <dbReference type="EMBL" id="HDP78650.1"/>
    </source>
</evidence>
<name>A0A7C1CXL1_9BACT</name>
<dbReference type="Proteomes" id="UP000886198">
    <property type="component" value="Unassembled WGS sequence"/>
</dbReference>
<gene>
    <name evidence="3" type="primary">cas6</name>
    <name evidence="3" type="ORF">ENN47_10820</name>
</gene>
<organism evidence="3">
    <name type="scientific">Mesotoga infera</name>
    <dbReference type="NCBI Taxonomy" id="1236046"/>
    <lineage>
        <taxon>Bacteria</taxon>
        <taxon>Thermotogati</taxon>
        <taxon>Thermotogota</taxon>
        <taxon>Thermotogae</taxon>
        <taxon>Kosmotogales</taxon>
        <taxon>Kosmotogaceae</taxon>
        <taxon>Mesotoga</taxon>
    </lineage>
</organism>
<sequence>MILRLLATYETPDPFPLDYRKGFMSLIKESLRTSSEKEFERVYGGRAGRNIVFNCCFGKDMRIDKKRENIVLNSPTFLFELSSPDTKLIAMIYNGLRKNREYAIFGSKIKLKDITPVNTLIRSKDRIRVRSICPVLIKSNPDIGSRYLLPGEDAFYGSLNHFCKVRYEEYFSEEFEGSVELIPLELKRVVVKHMGTYHTGFKGIFELISSTNMLQFLYDAGIGTRTSQGFGMLELIS</sequence>
<keyword evidence="1" id="KW-0051">Antiviral defense</keyword>
<dbReference type="Gene3D" id="3.30.70.1900">
    <property type="match status" value="1"/>
</dbReference>
<evidence type="ECO:0000259" key="2">
    <source>
        <dbReference type="Pfam" id="PF01881"/>
    </source>
</evidence>
<feature type="domain" description="CRISPR associated protein Cas6 C-terminal" evidence="2">
    <location>
        <begin position="123"/>
        <end position="235"/>
    </location>
</feature>
<dbReference type="PANTHER" id="PTHR36984">
    <property type="entry name" value="CRISPR-ASSOCIATED ENDORIBONUCLEASE CAS6 1"/>
    <property type="match status" value="1"/>
</dbReference>
<dbReference type="EMBL" id="DSBT01000335">
    <property type="protein sequence ID" value="HDP78650.1"/>
    <property type="molecule type" value="Genomic_DNA"/>
</dbReference>
<proteinExistence type="predicted"/>
<dbReference type="InterPro" id="IPR010156">
    <property type="entry name" value="CRISPR-assoc_prot_Cas6"/>
</dbReference>
<accession>A0A7C1CXL1</accession>
<dbReference type="PANTHER" id="PTHR36984:SF3">
    <property type="entry name" value="CRISPR-ASSOCIATED ENDORIBONUCLEASE CAS6"/>
    <property type="match status" value="1"/>
</dbReference>
<dbReference type="GO" id="GO:0051607">
    <property type="term" value="P:defense response to virus"/>
    <property type="evidence" value="ECO:0007669"/>
    <property type="project" value="UniProtKB-KW"/>
</dbReference>
<dbReference type="Gene3D" id="3.30.70.1890">
    <property type="match status" value="1"/>
</dbReference>
<comment type="caution">
    <text evidence="3">The sequence shown here is derived from an EMBL/GenBank/DDBJ whole genome shotgun (WGS) entry which is preliminary data.</text>
</comment>
<dbReference type="NCBIfam" id="TIGR01877">
    <property type="entry name" value="cas_cas6"/>
    <property type="match status" value="1"/>
</dbReference>